<organism evidence="2 3">
    <name type="scientific">Agrobacterium genomosp. 2 str. CFBP 5494</name>
    <dbReference type="NCBI Taxonomy" id="1183436"/>
    <lineage>
        <taxon>Bacteria</taxon>
        <taxon>Pseudomonadati</taxon>
        <taxon>Pseudomonadota</taxon>
        <taxon>Alphaproteobacteria</taxon>
        <taxon>Hyphomicrobiales</taxon>
        <taxon>Rhizobiaceae</taxon>
        <taxon>Rhizobium/Agrobacterium group</taxon>
        <taxon>Agrobacterium</taxon>
        <taxon>Agrobacterium tumefaciens complex</taxon>
    </lineage>
</organism>
<comment type="caution">
    <text evidence="2">The sequence shown here is derived from an EMBL/GenBank/DDBJ whole genome shotgun (WGS) entry which is preliminary data.</text>
</comment>
<name>A0A9W5AZR8_9HYPH</name>
<sequence>MPRDFFKTTERQRSSAQRTRKRRADVGKPQPVAVDEALSAAVKAELRRIKVSGDKLSNTSDVLNTIFDGALDHLVDVRGLDRQQSWSALSSRLIKRRRYSQPPR</sequence>
<dbReference type="RefSeq" id="WP_139786372.1">
    <property type="nucleotide sequence ID" value="NZ_LT009718.1"/>
</dbReference>
<reference evidence="2 3" key="1">
    <citation type="submission" date="2016-01" db="EMBL/GenBank/DDBJ databases">
        <authorList>
            <person name="Regsiter A."/>
            <person name="william w."/>
        </authorList>
    </citation>
    <scope>NUCLEOTIDE SEQUENCE [LARGE SCALE GENOMIC DNA]</scope>
    <source>
        <strain evidence="2 3">CFBP 5494</strain>
    </source>
</reference>
<feature type="region of interest" description="Disordered" evidence="1">
    <location>
        <begin position="1"/>
        <end position="30"/>
    </location>
</feature>
<evidence type="ECO:0000256" key="1">
    <source>
        <dbReference type="SAM" id="MobiDB-lite"/>
    </source>
</evidence>
<keyword evidence="3" id="KW-1185">Reference proteome</keyword>
<dbReference type="Proteomes" id="UP000191933">
    <property type="component" value="Unassembled WGS sequence"/>
</dbReference>
<feature type="compositionally biased region" description="Basic and acidic residues" evidence="1">
    <location>
        <begin position="1"/>
        <end position="13"/>
    </location>
</feature>
<gene>
    <name evidence="2" type="ORF">AGR2A_Cc140081</name>
</gene>
<protein>
    <submittedName>
        <fullName evidence="2">Uncharacterized protein</fullName>
    </submittedName>
</protein>
<evidence type="ECO:0000313" key="2">
    <source>
        <dbReference type="EMBL" id="CUW88503.1"/>
    </source>
</evidence>
<dbReference type="AlphaFoldDB" id="A0A9W5AZR8"/>
<proteinExistence type="predicted"/>
<accession>A0A9W5AZR8</accession>
<dbReference type="EMBL" id="FBVY01000006">
    <property type="protein sequence ID" value="CUW88503.1"/>
    <property type="molecule type" value="Genomic_DNA"/>
</dbReference>
<evidence type="ECO:0000313" key="3">
    <source>
        <dbReference type="Proteomes" id="UP000191933"/>
    </source>
</evidence>